<sequence length="57" mass="6065">MKITEIKVILTCPDDRNFVLVKVCTDDGVHGCGEGTLNGSEPVVAKAIEHMTPLLVG</sequence>
<gene>
    <name evidence="2" type="ORF">S01H1_45446</name>
</gene>
<dbReference type="SUPFAM" id="SSF54826">
    <property type="entry name" value="Enolase N-terminal domain-like"/>
    <property type="match status" value="1"/>
</dbReference>
<evidence type="ECO:0000259" key="1">
    <source>
        <dbReference type="Pfam" id="PF02746"/>
    </source>
</evidence>
<comment type="caution">
    <text evidence="2">The sequence shown here is derived from an EMBL/GenBank/DDBJ whole genome shotgun (WGS) entry which is preliminary data.</text>
</comment>
<accession>X0UJK2</accession>
<dbReference type="Gene3D" id="3.30.390.10">
    <property type="entry name" value="Enolase-like, N-terminal domain"/>
    <property type="match status" value="1"/>
</dbReference>
<organism evidence="2">
    <name type="scientific">marine sediment metagenome</name>
    <dbReference type="NCBI Taxonomy" id="412755"/>
    <lineage>
        <taxon>unclassified sequences</taxon>
        <taxon>metagenomes</taxon>
        <taxon>ecological metagenomes</taxon>
    </lineage>
</organism>
<reference evidence="2" key="1">
    <citation type="journal article" date="2014" name="Front. Microbiol.">
        <title>High frequency of phylogenetically diverse reductive dehalogenase-homologous genes in deep subseafloor sedimentary metagenomes.</title>
        <authorList>
            <person name="Kawai M."/>
            <person name="Futagami T."/>
            <person name="Toyoda A."/>
            <person name="Takaki Y."/>
            <person name="Nishi S."/>
            <person name="Hori S."/>
            <person name="Arai W."/>
            <person name="Tsubouchi T."/>
            <person name="Morono Y."/>
            <person name="Uchiyama I."/>
            <person name="Ito T."/>
            <person name="Fujiyama A."/>
            <person name="Inagaki F."/>
            <person name="Takami H."/>
        </authorList>
    </citation>
    <scope>NUCLEOTIDE SEQUENCE</scope>
    <source>
        <strain evidence="2">Expedition CK06-06</strain>
    </source>
</reference>
<dbReference type="Pfam" id="PF02746">
    <property type="entry name" value="MR_MLE_N"/>
    <property type="match status" value="1"/>
</dbReference>
<evidence type="ECO:0000313" key="2">
    <source>
        <dbReference type="EMBL" id="GAG00528.1"/>
    </source>
</evidence>
<name>X0UJK2_9ZZZZ</name>
<protein>
    <recommendedName>
        <fullName evidence="1">Mandelate racemase/muconate lactonizing enzyme N-terminal domain-containing protein</fullName>
    </recommendedName>
</protein>
<dbReference type="InterPro" id="IPR029017">
    <property type="entry name" value="Enolase-like_N"/>
</dbReference>
<feature type="domain" description="Mandelate racemase/muconate lactonizing enzyme N-terminal" evidence="1">
    <location>
        <begin position="7"/>
        <end position="57"/>
    </location>
</feature>
<dbReference type="AlphaFoldDB" id="X0UJK2"/>
<dbReference type="InterPro" id="IPR013341">
    <property type="entry name" value="Mandelate_racemase_N_dom"/>
</dbReference>
<proteinExistence type="predicted"/>
<feature type="non-terminal residue" evidence="2">
    <location>
        <position position="57"/>
    </location>
</feature>
<dbReference type="EMBL" id="BARS01029040">
    <property type="protein sequence ID" value="GAG00528.1"/>
    <property type="molecule type" value="Genomic_DNA"/>
</dbReference>